<evidence type="ECO:0000313" key="2">
    <source>
        <dbReference type="Proteomes" id="UP000499080"/>
    </source>
</evidence>
<comment type="caution">
    <text evidence="1">The sequence shown here is derived from an EMBL/GenBank/DDBJ whole genome shotgun (WGS) entry which is preliminary data.</text>
</comment>
<protein>
    <submittedName>
        <fullName evidence="1">Uncharacterized protein</fullName>
    </submittedName>
</protein>
<dbReference type="EMBL" id="BGPR01000016">
    <property type="protein sequence ID" value="GBL78604.1"/>
    <property type="molecule type" value="Genomic_DNA"/>
</dbReference>
<evidence type="ECO:0000313" key="1">
    <source>
        <dbReference type="EMBL" id="GBL78604.1"/>
    </source>
</evidence>
<keyword evidence="2" id="KW-1185">Reference proteome</keyword>
<gene>
    <name evidence="1" type="ORF">AVEN_65195_1</name>
</gene>
<accession>A0A4Y2AI16</accession>
<dbReference type="OrthoDB" id="8197645at2759"/>
<organism evidence="1 2">
    <name type="scientific">Araneus ventricosus</name>
    <name type="common">Orbweaver spider</name>
    <name type="synonym">Epeira ventricosa</name>
    <dbReference type="NCBI Taxonomy" id="182803"/>
    <lineage>
        <taxon>Eukaryota</taxon>
        <taxon>Metazoa</taxon>
        <taxon>Ecdysozoa</taxon>
        <taxon>Arthropoda</taxon>
        <taxon>Chelicerata</taxon>
        <taxon>Arachnida</taxon>
        <taxon>Araneae</taxon>
        <taxon>Araneomorphae</taxon>
        <taxon>Entelegynae</taxon>
        <taxon>Araneoidea</taxon>
        <taxon>Araneidae</taxon>
        <taxon>Araneus</taxon>
    </lineage>
</organism>
<name>A0A4Y2AI16_ARAVE</name>
<dbReference type="Proteomes" id="UP000499080">
    <property type="component" value="Unassembled WGS sequence"/>
</dbReference>
<proteinExistence type="predicted"/>
<reference evidence="1 2" key="1">
    <citation type="journal article" date="2019" name="Sci. Rep.">
        <title>Orb-weaving spider Araneus ventricosus genome elucidates the spidroin gene catalogue.</title>
        <authorList>
            <person name="Kono N."/>
            <person name="Nakamura H."/>
            <person name="Ohtoshi R."/>
            <person name="Moran D.A.P."/>
            <person name="Shinohara A."/>
            <person name="Yoshida Y."/>
            <person name="Fujiwara M."/>
            <person name="Mori M."/>
            <person name="Tomita M."/>
            <person name="Arakawa K."/>
        </authorList>
    </citation>
    <scope>NUCLEOTIDE SEQUENCE [LARGE SCALE GENOMIC DNA]</scope>
</reference>
<sequence length="187" mass="20789">MPIDKDIPVAATLTDLEICHAVCEQDQAMEVDNSGGNKCAIENPLMNTETRQALEIFKHGVQHCSTNFLKNNTNSTTQDSEKSFLDNNTSKQHVSVLLRAEETRTFLGYDKMTHRKKHLTLEEAMLLFDELNSDSDLEVIYTEPPDVAVVSDEDSAEGGGLADNLSGCQLCVNVEISEKITEKNIWV</sequence>
<dbReference type="AlphaFoldDB" id="A0A4Y2AI16"/>